<organism evidence="1 4">
    <name type="scientific">Adineta ricciae</name>
    <name type="common">Rotifer</name>
    <dbReference type="NCBI Taxonomy" id="249248"/>
    <lineage>
        <taxon>Eukaryota</taxon>
        <taxon>Metazoa</taxon>
        <taxon>Spiralia</taxon>
        <taxon>Gnathifera</taxon>
        <taxon>Rotifera</taxon>
        <taxon>Eurotatoria</taxon>
        <taxon>Bdelloidea</taxon>
        <taxon>Adinetida</taxon>
        <taxon>Adinetidae</taxon>
        <taxon>Adineta</taxon>
    </lineage>
</organism>
<dbReference type="EMBL" id="CAJNOR010004213">
    <property type="protein sequence ID" value="CAF1484554.1"/>
    <property type="molecule type" value="Genomic_DNA"/>
</dbReference>
<evidence type="ECO:0000313" key="1">
    <source>
        <dbReference type="EMBL" id="CAF1446337.1"/>
    </source>
</evidence>
<protein>
    <submittedName>
        <fullName evidence="1">Uncharacterized protein</fullName>
    </submittedName>
</protein>
<comment type="caution">
    <text evidence="1">The sequence shown here is derived from an EMBL/GenBank/DDBJ whole genome shotgun (WGS) entry which is preliminary data.</text>
</comment>
<dbReference type="AlphaFoldDB" id="A0A815P9I8"/>
<name>A0A815P9I8_ADIRI</name>
<accession>A0A815P9I8</accession>
<gene>
    <name evidence="1" type="ORF">EDS130_LOCUS39231</name>
    <name evidence="2" type="ORF">XAT740_LOCUS38726</name>
</gene>
<evidence type="ECO:0000313" key="2">
    <source>
        <dbReference type="EMBL" id="CAF1484554.1"/>
    </source>
</evidence>
<dbReference type="Proteomes" id="UP000663852">
    <property type="component" value="Unassembled WGS sequence"/>
</dbReference>
<sequence length="141" mass="15450">MVSIYQLAIYIIGLHSVYTLKCYILAPDANGINVQIPVDNSNMANICNSTVPCACGSGKMECASYSTVCTAIGNQKRTTKWIYTVTTKDICAQMTAIAYFERSKLCCYTDLCNNQTNGATSSRILDVIPTLIIFHNLSNII</sequence>
<evidence type="ECO:0000313" key="3">
    <source>
        <dbReference type="Proteomes" id="UP000663828"/>
    </source>
</evidence>
<dbReference type="Proteomes" id="UP000663828">
    <property type="component" value="Unassembled WGS sequence"/>
</dbReference>
<dbReference type="EMBL" id="CAJNOJ010000432">
    <property type="protein sequence ID" value="CAF1446337.1"/>
    <property type="molecule type" value="Genomic_DNA"/>
</dbReference>
<reference evidence="1" key="1">
    <citation type="submission" date="2021-02" db="EMBL/GenBank/DDBJ databases">
        <authorList>
            <person name="Nowell W R."/>
        </authorList>
    </citation>
    <scope>NUCLEOTIDE SEQUENCE</scope>
</reference>
<evidence type="ECO:0000313" key="4">
    <source>
        <dbReference type="Proteomes" id="UP000663852"/>
    </source>
</evidence>
<keyword evidence="3" id="KW-1185">Reference proteome</keyword>
<dbReference type="OrthoDB" id="10397067at2759"/>
<proteinExistence type="predicted"/>